<proteinExistence type="predicted"/>
<dbReference type="AlphaFoldDB" id="A0A8J9YHT8"/>
<evidence type="ECO:0000313" key="2">
    <source>
        <dbReference type="Proteomes" id="UP000838878"/>
    </source>
</evidence>
<sequence length="80" mass="8993">MKEATNEHRPEVPINGVSYVGHLRAVGSYNRHAVRPLQRGARNERDRRDNGASDACAPEAHLVALRHAYYTTILAVHCYL</sequence>
<organism evidence="1 2">
    <name type="scientific">Brenthis ino</name>
    <name type="common">lesser marbled fritillary</name>
    <dbReference type="NCBI Taxonomy" id="405034"/>
    <lineage>
        <taxon>Eukaryota</taxon>
        <taxon>Metazoa</taxon>
        <taxon>Ecdysozoa</taxon>
        <taxon>Arthropoda</taxon>
        <taxon>Hexapoda</taxon>
        <taxon>Insecta</taxon>
        <taxon>Pterygota</taxon>
        <taxon>Neoptera</taxon>
        <taxon>Endopterygota</taxon>
        <taxon>Lepidoptera</taxon>
        <taxon>Glossata</taxon>
        <taxon>Ditrysia</taxon>
        <taxon>Papilionoidea</taxon>
        <taxon>Nymphalidae</taxon>
        <taxon>Heliconiinae</taxon>
        <taxon>Argynnini</taxon>
        <taxon>Brenthis</taxon>
    </lineage>
</organism>
<reference evidence="1" key="1">
    <citation type="submission" date="2021-12" db="EMBL/GenBank/DDBJ databases">
        <authorList>
            <person name="Martin H S."/>
        </authorList>
    </citation>
    <scope>NUCLEOTIDE SEQUENCE</scope>
</reference>
<accession>A0A8J9YHT8</accession>
<dbReference type="Proteomes" id="UP000838878">
    <property type="component" value="Chromosome 6"/>
</dbReference>
<evidence type="ECO:0000313" key="1">
    <source>
        <dbReference type="EMBL" id="CAH0726556.1"/>
    </source>
</evidence>
<name>A0A8J9YHT8_9NEOP</name>
<dbReference type="EMBL" id="OV170226">
    <property type="protein sequence ID" value="CAH0726556.1"/>
    <property type="molecule type" value="Genomic_DNA"/>
</dbReference>
<feature type="non-terminal residue" evidence="1">
    <location>
        <position position="80"/>
    </location>
</feature>
<keyword evidence="2" id="KW-1185">Reference proteome</keyword>
<gene>
    <name evidence="1" type="ORF">BINO364_LOCUS12003</name>
</gene>
<protein>
    <submittedName>
        <fullName evidence="1">Uncharacterized protein</fullName>
    </submittedName>
</protein>